<protein>
    <recommendedName>
        <fullName evidence="2">Isopenicillin N synthase</fullName>
    </recommendedName>
</protein>
<dbReference type="InterPro" id="IPR027443">
    <property type="entry name" value="IPNS-like_sf"/>
</dbReference>
<gene>
    <name evidence="1" type="ORF">BECKTC1821D_GA0114238_100345</name>
</gene>
<reference evidence="1" key="1">
    <citation type="submission" date="2019-02" db="EMBL/GenBank/DDBJ databases">
        <authorList>
            <person name="Gruber-Vodicka R. H."/>
            <person name="Seah K. B. B."/>
        </authorList>
    </citation>
    <scope>NUCLEOTIDE SEQUENCE</scope>
    <source>
        <strain evidence="1">BECK_BZ123</strain>
    </source>
</reference>
<evidence type="ECO:0008006" key="2">
    <source>
        <dbReference type="Google" id="ProtNLM"/>
    </source>
</evidence>
<sequence length="372" mass="43078">MQKEEMHHGNAEGMEPTPVRIDFDDLISDELKQDVHESVAKAFGLDGLGGIIVTNAPNFRETKERVQRNMFRLSQEPKELLQSITKTDASGAHEIGWSEREVGAPFGKTTNKLVTFNRAFRSGNPHKTAIFQDPRFGKEGESVWPDTIPRFKQDLIDLNSLFIPPVLGLLKYFDKYLSHRISDDKQGKFVDSFLNHYACDHRLLMYFPLERFETGTENQYIWENWHIDHGLMTTLSHPIYFTRQGEIHDLDNTALALKDRHGREHQAVFSQDEFLIITASAMFIESAGYIPGTPHTVRISEGMPTDLYRLQAVSFFEPDWNYRMTIPTGESFQEIVDRDPCGFEYRDTDFYRDGCYFKEFHDEIAKSVYNLK</sequence>
<dbReference type="PANTHER" id="PTHR48420">
    <property type="entry name" value="NON-HAEM DIOXYGENASE N-TERMINAL DOMAIN-CONTAINING PROTEIN"/>
    <property type="match status" value="1"/>
</dbReference>
<dbReference type="Gene3D" id="2.60.120.330">
    <property type="entry name" value="B-lactam Antibiotic, Isopenicillin N Synthase, Chain"/>
    <property type="match status" value="1"/>
</dbReference>
<dbReference type="SUPFAM" id="SSF51197">
    <property type="entry name" value="Clavaminate synthase-like"/>
    <property type="match status" value="1"/>
</dbReference>
<dbReference type="EMBL" id="CAADFS010000003">
    <property type="protein sequence ID" value="VFK38065.1"/>
    <property type="molecule type" value="Genomic_DNA"/>
</dbReference>
<accession>A0A450Y982</accession>
<organism evidence="1">
    <name type="scientific">Candidatus Kentrum sp. TC</name>
    <dbReference type="NCBI Taxonomy" id="2126339"/>
    <lineage>
        <taxon>Bacteria</taxon>
        <taxon>Pseudomonadati</taxon>
        <taxon>Pseudomonadota</taxon>
        <taxon>Gammaproteobacteria</taxon>
        <taxon>Candidatus Kentrum</taxon>
    </lineage>
</organism>
<dbReference type="AlphaFoldDB" id="A0A450Y982"/>
<name>A0A450Y982_9GAMM</name>
<proteinExistence type="predicted"/>
<evidence type="ECO:0000313" key="1">
    <source>
        <dbReference type="EMBL" id="VFK38065.1"/>
    </source>
</evidence>
<dbReference type="PANTHER" id="PTHR48420:SF1">
    <property type="entry name" value="NON-HAEM DIOXYGENASE N-TERMINAL DOMAIN-CONTAINING PROTEIN"/>
    <property type="match status" value="1"/>
</dbReference>